<comment type="caution">
    <text evidence="1">The sequence shown here is derived from an EMBL/GenBank/DDBJ whole genome shotgun (WGS) entry which is preliminary data.</text>
</comment>
<name>A0A2S7MYK4_9BACI</name>
<dbReference type="GO" id="GO:0030488">
    <property type="term" value="P:tRNA methylation"/>
    <property type="evidence" value="ECO:0007669"/>
    <property type="project" value="TreeGrafter"/>
</dbReference>
<dbReference type="Proteomes" id="UP000239663">
    <property type="component" value="Unassembled WGS sequence"/>
</dbReference>
<organism evidence="1 2">
    <name type="scientific">Pradoshia eiseniae</name>
    <dbReference type="NCBI Taxonomy" id="2064768"/>
    <lineage>
        <taxon>Bacteria</taxon>
        <taxon>Bacillati</taxon>
        <taxon>Bacillota</taxon>
        <taxon>Bacilli</taxon>
        <taxon>Bacillales</taxon>
        <taxon>Bacillaceae</taxon>
        <taxon>Pradoshia</taxon>
    </lineage>
</organism>
<reference evidence="1 2" key="1">
    <citation type="submission" date="2017-12" db="EMBL/GenBank/DDBJ databases">
        <title>Taxonomic description and draft genome of Pradoshia cofamensis Gen. nov., sp. nov., a thermotolerant bacillale isolated from anterior gut of earthworm Eisenia fetida.</title>
        <authorList>
            <person name="Saha T."/>
            <person name="Chakraborty R."/>
        </authorList>
    </citation>
    <scope>NUCLEOTIDE SEQUENCE [LARGE SCALE GENOMIC DNA]</scope>
    <source>
        <strain evidence="1 2">EAG3</strain>
    </source>
</reference>
<dbReference type="RefSeq" id="WP_104849893.1">
    <property type="nucleotide sequence ID" value="NZ_PKOZ01000007.1"/>
</dbReference>
<protein>
    <submittedName>
        <fullName evidence="1">RNA methyltransferase</fullName>
    </submittedName>
</protein>
<dbReference type="InterPro" id="IPR029063">
    <property type="entry name" value="SAM-dependent_MTases_sf"/>
</dbReference>
<keyword evidence="1" id="KW-0489">Methyltransferase</keyword>
<dbReference type="PANTHER" id="PTHR14911">
    <property type="entry name" value="THUMP DOMAIN-CONTAINING"/>
    <property type="match status" value="1"/>
</dbReference>
<dbReference type="PANTHER" id="PTHR14911:SF13">
    <property type="entry name" value="TRNA (GUANINE(6)-N2)-METHYLTRANSFERASE THUMP3"/>
    <property type="match status" value="1"/>
</dbReference>
<dbReference type="EMBL" id="PKOZ01000007">
    <property type="protein sequence ID" value="PQD94818.1"/>
    <property type="molecule type" value="Genomic_DNA"/>
</dbReference>
<sequence length="318" mass="36105">MITYLYTYACSQEEEPLCQMEMRALFGRNAGPYLMMSTERIEPDRSPFIRERIEVMFEGETYQSIVEQVANVDLGEETFKVHLIKDNDLDVKLSFKERRKIEREIGLSVNGIAELDHPKYVFAVIPYRGRWYFGRYKKGEAVWLKHQQKPREYSTALSTRMARAVVNIAIPEIEGIRAIDPCCGIGNVLVEALSMGINITGRDIKPLPAIGARENIAHFGYECEVVRGAIEEVTEHYDSAIIDLPYNLCHTASPVEQLSILSHANRIADRIVVVSGEPIDAMIEQSGLIIKDRCEAKKPGFTREILLCESSFIQSKNE</sequence>
<dbReference type="SUPFAM" id="SSF53335">
    <property type="entry name" value="S-adenosyl-L-methionine-dependent methyltransferases"/>
    <property type="match status" value="1"/>
</dbReference>
<proteinExistence type="predicted"/>
<keyword evidence="1" id="KW-0808">Transferase</keyword>
<dbReference type="AlphaFoldDB" id="A0A2S7MYK4"/>
<dbReference type="GO" id="GO:0016423">
    <property type="term" value="F:tRNA (guanine) methyltransferase activity"/>
    <property type="evidence" value="ECO:0007669"/>
    <property type="project" value="TreeGrafter"/>
</dbReference>
<dbReference type="OrthoDB" id="9791556at2"/>
<dbReference type="Gene3D" id="3.40.50.150">
    <property type="entry name" value="Vaccinia Virus protein VP39"/>
    <property type="match status" value="1"/>
</dbReference>
<gene>
    <name evidence="1" type="ORF">CYL18_12700</name>
</gene>
<evidence type="ECO:0000313" key="2">
    <source>
        <dbReference type="Proteomes" id="UP000239663"/>
    </source>
</evidence>
<keyword evidence="2" id="KW-1185">Reference proteome</keyword>
<accession>A0A2S7MYK4</accession>
<evidence type="ECO:0000313" key="1">
    <source>
        <dbReference type="EMBL" id="PQD94818.1"/>
    </source>
</evidence>